<dbReference type="EMBL" id="QGKR01000260">
    <property type="protein sequence ID" value="PWR06301.1"/>
    <property type="molecule type" value="Genomic_DNA"/>
</dbReference>
<sequence length="344" mass="36395">MVAHLDGPSLARLRLAISPAWEVTSWLRAALSRFGHPVHGDPGPAARAALRHPDVALVAELVTPPGRLGYTPDLLTPKPPLGPLDAVFDQQLAAMAATPADEVATQVNERFPAGGMPGRVRSAVEDGTLARRVTDGLRHFWQAALAEQWPAVRATLEAELAVRATAMATAGVGSMLNGLHPKVGWTGRSLTIESSYRITTALTGAELVLAPSALAWPQVSTQLCDEGNAVLVYPIGAGRADERRAGRLGDLVGASRAAILADLDVPRSTGQLSERHRLAPATVSYHLGVLLRSGLVVRARERHSVLYRRSDHGNELVGCRPGQGATRSASRRNTAWVGEPGSGT</sequence>
<comment type="caution">
    <text evidence="2">The sequence shown here is derived from an EMBL/GenBank/DDBJ whole genome shotgun (WGS) entry which is preliminary data.</text>
</comment>
<feature type="region of interest" description="Disordered" evidence="1">
    <location>
        <begin position="320"/>
        <end position="344"/>
    </location>
</feature>
<dbReference type="InterPro" id="IPR036390">
    <property type="entry name" value="WH_DNA-bd_sf"/>
</dbReference>
<dbReference type="Proteomes" id="UP000245410">
    <property type="component" value="Unassembled WGS sequence"/>
</dbReference>
<evidence type="ECO:0000313" key="2">
    <source>
        <dbReference type="EMBL" id="PWR06301.1"/>
    </source>
</evidence>
<reference evidence="2 3" key="1">
    <citation type="submission" date="2018-05" db="EMBL/GenBank/DDBJ databases">
        <title>Micromonospora atacamensis sp. nov., a novel actinobacteria isolated from high altitude Atacama Desert soil.</title>
        <authorList>
            <person name="Carro L."/>
            <person name="Golinska P."/>
            <person name="Klenk H.-P."/>
            <person name="Goodfellow M."/>
        </authorList>
    </citation>
    <scope>NUCLEOTIDE SEQUENCE [LARGE SCALE GENOMIC DNA]</scope>
    <source>
        <strain evidence="2 3">5R2A7</strain>
    </source>
</reference>
<evidence type="ECO:0000256" key="1">
    <source>
        <dbReference type="SAM" id="MobiDB-lite"/>
    </source>
</evidence>
<gene>
    <name evidence="2" type="ORF">DKT68_22840</name>
</gene>
<dbReference type="AlphaFoldDB" id="A0A317CUQ3"/>
<proteinExistence type="predicted"/>
<dbReference type="PANTHER" id="PTHR43132:SF6">
    <property type="entry name" value="HTH-TYPE TRANSCRIPTIONAL REPRESSOR CZRA"/>
    <property type="match status" value="1"/>
</dbReference>
<dbReference type="Pfam" id="PF12840">
    <property type="entry name" value="HTH_20"/>
    <property type="match status" value="1"/>
</dbReference>
<name>A0A317CUQ3_9ACTN</name>
<dbReference type="PANTHER" id="PTHR43132">
    <property type="entry name" value="ARSENICAL RESISTANCE OPERON REPRESSOR ARSR-RELATED"/>
    <property type="match status" value="1"/>
</dbReference>
<dbReference type="InterPro" id="IPR036388">
    <property type="entry name" value="WH-like_DNA-bd_sf"/>
</dbReference>
<dbReference type="CDD" id="cd00090">
    <property type="entry name" value="HTH_ARSR"/>
    <property type="match status" value="1"/>
</dbReference>
<organism evidence="2 3">
    <name type="scientific">Micromonospora acroterricola</name>
    <dbReference type="NCBI Taxonomy" id="2202421"/>
    <lineage>
        <taxon>Bacteria</taxon>
        <taxon>Bacillati</taxon>
        <taxon>Actinomycetota</taxon>
        <taxon>Actinomycetes</taxon>
        <taxon>Micromonosporales</taxon>
        <taxon>Micromonosporaceae</taxon>
        <taxon>Micromonospora</taxon>
    </lineage>
</organism>
<accession>A0A317CUQ3</accession>
<evidence type="ECO:0000313" key="3">
    <source>
        <dbReference type="Proteomes" id="UP000245410"/>
    </source>
</evidence>
<dbReference type="InterPro" id="IPR051011">
    <property type="entry name" value="Metal_resp_trans_reg"/>
</dbReference>
<dbReference type="Gene3D" id="1.10.10.10">
    <property type="entry name" value="Winged helix-like DNA-binding domain superfamily/Winged helix DNA-binding domain"/>
    <property type="match status" value="1"/>
</dbReference>
<keyword evidence="3" id="KW-1185">Reference proteome</keyword>
<dbReference type="SUPFAM" id="SSF46785">
    <property type="entry name" value="Winged helix' DNA-binding domain"/>
    <property type="match status" value="1"/>
</dbReference>
<dbReference type="InterPro" id="IPR011991">
    <property type="entry name" value="ArsR-like_HTH"/>
</dbReference>
<dbReference type="RefSeq" id="WP_109819444.1">
    <property type="nucleotide sequence ID" value="NZ_QGKR01000260.1"/>
</dbReference>
<protein>
    <submittedName>
        <fullName evidence="2">ArsR family transcriptional regulator</fullName>
    </submittedName>
</protein>